<keyword evidence="2" id="KW-0418">Kinase</keyword>
<name>A0A5B9M9A0_9BACT</name>
<dbReference type="GO" id="GO:0003677">
    <property type="term" value="F:DNA binding"/>
    <property type="evidence" value="ECO:0007669"/>
    <property type="project" value="InterPro"/>
</dbReference>
<evidence type="ECO:0000313" key="2">
    <source>
        <dbReference type="EMBL" id="QEF97762.1"/>
    </source>
</evidence>
<keyword evidence="3" id="KW-1185">Reference proteome</keyword>
<proteinExistence type="predicted"/>
<evidence type="ECO:0000259" key="1">
    <source>
        <dbReference type="Pfam" id="PF01272"/>
    </source>
</evidence>
<protein>
    <submittedName>
        <fullName evidence="2">Regulator of nucleoside diphosphate kinase</fullName>
    </submittedName>
</protein>
<dbReference type="InterPro" id="IPR036953">
    <property type="entry name" value="GreA/GreB_C_sf"/>
</dbReference>
<dbReference type="GO" id="GO:0006354">
    <property type="term" value="P:DNA-templated transcription elongation"/>
    <property type="evidence" value="ECO:0007669"/>
    <property type="project" value="TreeGrafter"/>
</dbReference>
<accession>A0A5B9M9A0</accession>
<dbReference type="PANTHER" id="PTHR30437">
    <property type="entry name" value="TRANSCRIPTION ELONGATION FACTOR GREA"/>
    <property type="match status" value="1"/>
</dbReference>
<dbReference type="EMBL" id="CP036264">
    <property type="protein sequence ID" value="QEF97762.1"/>
    <property type="molecule type" value="Genomic_DNA"/>
</dbReference>
<dbReference type="KEGG" id="smam:Mal15_18060"/>
<dbReference type="GO" id="GO:0016301">
    <property type="term" value="F:kinase activity"/>
    <property type="evidence" value="ECO:0007669"/>
    <property type="project" value="UniProtKB-KW"/>
</dbReference>
<dbReference type="InterPro" id="IPR023459">
    <property type="entry name" value="Tscrpt_elong_fac_GreA/B_fam"/>
</dbReference>
<sequence>MFTKLIAVTRTDKTRLEDLLRRELTLGLGGDRPHLDRLQQRLTQATVVDSHEMLPDVITMNSTVKVRDLDPSEAETLTLVYPEETCVSEGKLSILSLLGSELLGMRVGEIVTLEVWGRELRKRVERVTFQPERVGAFNL</sequence>
<dbReference type="AlphaFoldDB" id="A0A5B9M9A0"/>
<dbReference type="GO" id="GO:0032784">
    <property type="term" value="P:regulation of DNA-templated transcription elongation"/>
    <property type="evidence" value="ECO:0007669"/>
    <property type="project" value="InterPro"/>
</dbReference>
<evidence type="ECO:0000313" key="3">
    <source>
        <dbReference type="Proteomes" id="UP000321353"/>
    </source>
</evidence>
<dbReference type="RefSeq" id="WP_147867396.1">
    <property type="nucleotide sequence ID" value="NZ_CP036264.1"/>
</dbReference>
<dbReference type="GO" id="GO:0070063">
    <property type="term" value="F:RNA polymerase binding"/>
    <property type="evidence" value="ECO:0007669"/>
    <property type="project" value="InterPro"/>
</dbReference>
<gene>
    <name evidence="2" type="primary">rnk_2</name>
    <name evidence="2" type="ORF">Mal15_18060</name>
</gene>
<organism evidence="2 3">
    <name type="scientific">Stieleria maiorica</name>
    <dbReference type="NCBI Taxonomy" id="2795974"/>
    <lineage>
        <taxon>Bacteria</taxon>
        <taxon>Pseudomonadati</taxon>
        <taxon>Planctomycetota</taxon>
        <taxon>Planctomycetia</taxon>
        <taxon>Pirellulales</taxon>
        <taxon>Pirellulaceae</taxon>
        <taxon>Stieleria</taxon>
    </lineage>
</organism>
<dbReference type="InterPro" id="IPR001437">
    <property type="entry name" value="Tscrpt_elong_fac_GreA/B_C"/>
</dbReference>
<dbReference type="PANTHER" id="PTHR30437:SF5">
    <property type="entry name" value="REGULATOR OF NUCLEOSIDE DIPHOSPHATE KINASE"/>
    <property type="match status" value="1"/>
</dbReference>
<dbReference type="Gene3D" id="3.10.50.30">
    <property type="entry name" value="Transcription elongation factor, GreA/GreB, C-terminal domain"/>
    <property type="match status" value="1"/>
</dbReference>
<feature type="domain" description="Transcription elongation factor GreA/GreB C-terminal" evidence="1">
    <location>
        <begin position="56"/>
        <end position="127"/>
    </location>
</feature>
<dbReference type="SUPFAM" id="SSF54534">
    <property type="entry name" value="FKBP-like"/>
    <property type="match status" value="1"/>
</dbReference>
<dbReference type="Pfam" id="PF01272">
    <property type="entry name" value="GreA_GreB"/>
    <property type="match status" value="1"/>
</dbReference>
<reference evidence="2 3" key="1">
    <citation type="submission" date="2019-02" db="EMBL/GenBank/DDBJ databases">
        <title>Planctomycetal bacteria perform biofilm scaping via a novel small molecule.</title>
        <authorList>
            <person name="Jeske O."/>
            <person name="Boedeker C."/>
            <person name="Wiegand S."/>
            <person name="Breitling P."/>
            <person name="Kallscheuer N."/>
            <person name="Jogler M."/>
            <person name="Rohde M."/>
            <person name="Petersen J."/>
            <person name="Medema M.H."/>
            <person name="Surup F."/>
            <person name="Jogler C."/>
        </authorList>
    </citation>
    <scope>NUCLEOTIDE SEQUENCE [LARGE SCALE GENOMIC DNA]</scope>
    <source>
        <strain evidence="2 3">Mal15</strain>
    </source>
</reference>
<dbReference type="Proteomes" id="UP000321353">
    <property type="component" value="Chromosome"/>
</dbReference>
<keyword evidence="2" id="KW-0808">Transferase</keyword>